<sequence>METLKPSAFGLSLAVITAIVMLLLGILGNLGIYTGAVEMMQQWHIFFSPSIGGIVAGMAEAAIISFVFGYAFAFLYNKLL</sequence>
<dbReference type="RefSeq" id="WP_197072192.1">
    <property type="nucleotide sequence ID" value="NZ_CP009518.1"/>
</dbReference>
<protein>
    <submittedName>
        <fullName evidence="2">Uncharacterized protein</fullName>
    </submittedName>
</protein>
<keyword evidence="1" id="KW-1133">Transmembrane helix</keyword>
<dbReference type="KEGG" id="mmet:MCMEM_1774"/>
<feature type="transmembrane region" description="Helical" evidence="1">
    <location>
        <begin position="53"/>
        <end position="76"/>
    </location>
</feature>
<organism evidence="2 3">
    <name type="scientific">Methanococcoides methylutens MM1</name>
    <dbReference type="NCBI Taxonomy" id="1434104"/>
    <lineage>
        <taxon>Archaea</taxon>
        <taxon>Methanobacteriati</taxon>
        <taxon>Methanobacteriota</taxon>
        <taxon>Stenosarchaea group</taxon>
        <taxon>Methanomicrobia</taxon>
        <taxon>Methanosarcinales</taxon>
        <taxon>Methanosarcinaceae</taxon>
        <taxon>Methanococcoides</taxon>
    </lineage>
</organism>
<evidence type="ECO:0000313" key="2">
    <source>
        <dbReference type="EMBL" id="AKB85827.1"/>
    </source>
</evidence>
<proteinExistence type="predicted"/>
<gene>
    <name evidence="2" type="ORF">MCMEM_1774</name>
</gene>
<dbReference type="GeneID" id="24894342"/>
<evidence type="ECO:0000313" key="3">
    <source>
        <dbReference type="Proteomes" id="UP000033048"/>
    </source>
</evidence>
<keyword evidence="1" id="KW-0812">Transmembrane</keyword>
<dbReference type="OrthoDB" id="142735at2157"/>
<dbReference type="Proteomes" id="UP000033048">
    <property type="component" value="Chromosome"/>
</dbReference>
<dbReference type="HOGENOM" id="CLU_199460_0_0_2"/>
<name>A0A0E3STC1_METMT</name>
<dbReference type="EMBL" id="CP009518">
    <property type="protein sequence ID" value="AKB85827.1"/>
    <property type="molecule type" value="Genomic_DNA"/>
</dbReference>
<accession>A0A0E3STC1</accession>
<dbReference type="AlphaFoldDB" id="A0A0E3STC1"/>
<keyword evidence="3" id="KW-1185">Reference proteome</keyword>
<dbReference type="STRING" id="1434104.MCMEM_1774"/>
<feature type="transmembrane region" description="Helical" evidence="1">
    <location>
        <begin position="12"/>
        <end position="33"/>
    </location>
</feature>
<dbReference type="PATRIC" id="fig|1434104.5.peg.1923"/>
<evidence type="ECO:0000256" key="1">
    <source>
        <dbReference type="SAM" id="Phobius"/>
    </source>
</evidence>
<keyword evidence="1" id="KW-0472">Membrane</keyword>
<reference evidence="2 3" key="1">
    <citation type="submission" date="2014-07" db="EMBL/GenBank/DDBJ databases">
        <title>Methanogenic archaea and the global carbon cycle.</title>
        <authorList>
            <person name="Henriksen J.R."/>
            <person name="Luke J."/>
            <person name="Reinhart S."/>
            <person name="Benedict M.N."/>
            <person name="Youngblut N.D."/>
            <person name="Metcalf M.E."/>
            <person name="Whitaker R.J."/>
            <person name="Metcalf W.W."/>
        </authorList>
    </citation>
    <scope>NUCLEOTIDE SEQUENCE [LARGE SCALE GENOMIC DNA]</scope>
    <source>
        <strain evidence="2 3">MM1</strain>
    </source>
</reference>